<sequence>MIFYIIALTIGLYICLKYKYVGLILSILSLFLFVFLCLKKGNTLFFLLKAMLVIVTGIVSYTALTFECTTSCINVFFTSIIRLNILTILLASMNNMLLSFGLIFVGITTPYFYFVNNTIKFKSTFINMDLWVLLFTVTLAYWVYVDYNYFLMPKEYLLTLIVPCIFHFLFNKWAESRMLATLLFFMFASVIDKPEENIRIINDSLSSFLKIK</sequence>
<name>A0A6C0JJJ8_9ZZZZ</name>
<evidence type="ECO:0000313" key="2">
    <source>
        <dbReference type="EMBL" id="QHU04956.1"/>
    </source>
</evidence>
<keyword evidence="1" id="KW-1133">Transmembrane helix</keyword>
<feature type="transmembrane region" description="Helical" evidence="1">
    <location>
        <begin position="156"/>
        <end position="174"/>
    </location>
</feature>
<feature type="transmembrane region" description="Helical" evidence="1">
    <location>
        <begin position="71"/>
        <end position="90"/>
    </location>
</feature>
<dbReference type="AlphaFoldDB" id="A0A6C0JJJ8"/>
<dbReference type="EMBL" id="MN740405">
    <property type="protein sequence ID" value="QHU04956.1"/>
    <property type="molecule type" value="Genomic_DNA"/>
</dbReference>
<reference evidence="2" key="1">
    <citation type="journal article" date="2020" name="Nature">
        <title>Giant virus diversity and host interactions through global metagenomics.</title>
        <authorList>
            <person name="Schulz F."/>
            <person name="Roux S."/>
            <person name="Paez-Espino D."/>
            <person name="Jungbluth S."/>
            <person name="Walsh D.A."/>
            <person name="Denef V.J."/>
            <person name="McMahon K.D."/>
            <person name="Konstantinidis K.T."/>
            <person name="Eloe-Fadrosh E.A."/>
            <person name="Kyrpides N.C."/>
            <person name="Woyke T."/>
        </authorList>
    </citation>
    <scope>NUCLEOTIDE SEQUENCE</scope>
    <source>
        <strain evidence="2">GVMAG-M-3300027708-5</strain>
    </source>
</reference>
<feature type="transmembrane region" description="Helical" evidence="1">
    <location>
        <begin position="20"/>
        <end position="38"/>
    </location>
</feature>
<protein>
    <submittedName>
        <fullName evidence="2">Uncharacterized protein</fullName>
    </submittedName>
</protein>
<accession>A0A6C0JJJ8</accession>
<feature type="transmembrane region" description="Helical" evidence="1">
    <location>
        <begin position="96"/>
        <end position="114"/>
    </location>
</feature>
<keyword evidence="1" id="KW-0812">Transmembrane</keyword>
<organism evidence="2">
    <name type="scientific">viral metagenome</name>
    <dbReference type="NCBI Taxonomy" id="1070528"/>
    <lineage>
        <taxon>unclassified sequences</taxon>
        <taxon>metagenomes</taxon>
        <taxon>organismal metagenomes</taxon>
    </lineage>
</organism>
<proteinExistence type="predicted"/>
<evidence type="ECO:0000256" key="1">
    <source>
        <dbReference type="SAM" id="Phobius"/>
    </source>
</evidence>
<feature type="transmembrane region" description="Helical" evidence="1">
    <location>
        <begin position="126"/>
        <end position="144"/>
    </location>
</feature>
<keyword evidence="1" id="KW-0472">Membrane</keyword>
<feature type="transmembrane region" description="Helical" evidence="1">
    <location>
        <begin position="44"/>
        <end position="64"/>
    </location>
</feature>